<evidence type="ECO:0000259" key="9">
    <source>
        <dbReference type="PROSITE" id="PS51464"/>
    </source>
</evidence>
<dbReference type="CDD" id="cd00714">
    <property type="entry name" value="GFAT"/>
    <property type="match status" value="1"/>
</dbReference>
<feature type="domain" description="Glutamine amidotransferase type-2" evidence="8">
    <location>
        <begin position="2"/>
        <end position="274"/>
    </location>
</feature>
<dbReference type="GO" id="GO:0046349">
    <property type="term" value="P:amino sugar biosynthetic process"/>
    <property type="evidence" value="ECO:0007669"/>
    <property type="project" value="UniProtKB-ARBA"/>
</dbReference>
<dbReference type="InterPro" id="IPR001347">
    <property type="entry name" value="SIS_dom"/>
</dbReference>
<dbReference type="Pfam" id="PF01380">
    <property type="entry name" value="SIS"/>
    <property type="match status" value="2"/>
</dbReference>
<dbReference type="PANTHER" id="PTHR10937:SF0">
    <property type="entry name" value="GLUTAMINE--FRUCTOSE-6-PHOSPHATE TRANSAMINASE (ISOMERIZING)"/>
    <property type="match status" value="1"/>
</dbReference>
<dbReference type="InterPro" id="IPR017932">
    <property type="entry name" value="GATase_2_dom"/>
</dbReference>
<dbReference type="InterPro" id="IPR046348">
    <property type="entry name" value="SIS_dom_sf"/>
</dbReference>
<organism evidence="10 11">
    <name type="scientific">Leishmania martiniquensis</name>
    <dbReference type="NCBI Taxonomy" id="1580590"/>
    <lineage>
        <taxon>Eukaryota</taxon>
        <taxon>Discoba</taxon>
        <taxon>Euglenozoa</taxon>
        <taxon>Kinetoplastea</taxon>
        <taxon>Metakinetoplastina</taxon>
        <taxon>Trypanosomatida</taxon>
        <taxon>Trypanosomatidae</taxon>
        <taxon>Leishmaniinae</taxon>
        <taxon>Leishmania</taxon>
    </lineage>
</organism>
<dbReference type="GO" id="GO:0006487">
    <property type="term" value="P:protein N-linked glycosylation"/>
    <property type="evidence" value="ECO:0007669"/>
    <property type="project" value="TreeGrafter"/>
</dbReference>
<dbReference type="InterPro" id="IPR035466">
    <property type="entry name" value="GlmS/AgaS_SIS"/>
</dbReference>
<evidence type="ECO:0000313" key="11">
    <source>
        <dbReference type="Proteomes" id="UP000673552"/>
    </source>
</evidence>
<dbReference type="SUPFAM" id="SSF56235">
    <property type="entry name" value="N-terminal nucleophile aminohydrolases (Ntn hydrolases)"/>
    <property type="match status" value="1"/>
</dbReference>
<evidence type="ECO:0000256" key="1">
    <source>
        <dbReference type="ARBA" id="ARBA00001031"/>
    </source>
</evidence>
<accession>A0A836I2B9</accession>
<keyword evidence="11" id="KW-1185">Reference proteome</keyword>
<dbReference type="Gene3D" id="3.60.20.10">
    <property type="entry name" value="Glutamine Phosphoribosylpyrophosphate, subunit 1, domain 1"/>
    <property type="match status" value="1"/>
</dbReference>
<dbReference type="FunFam" id="3.40.50.10490:FF:000001">
    <property type="entry name" value="Glutamine--fructose-6-phosphate aminotransferase [isomerizing]"/>
    <property type="match status" value="1"/>
</dbReference>
<reference evidence="11" key="1">
    <citation type="journal article" date="2021" name="Microbiol. Resour. Announc.">
        <title>LGAAP: Leishmaniinae Genome Assembly and Annotation Pipeline.</title>
        <authorList>
            <person name="Almutairi H."/>
            <person name="Urbaniak M.D."/>
            <person name="Bates M.D."/>
            <person name="Jariyapan N."/>
            <person name="Kwakye-Nuako G."/>
            <person name="Thomaz-Soccol V."/>
            <person name="Al-Salem W.S."/>
            <person name="Dillon R.J."/>
            <person name="Bates P.A."/>
            <person name="Gatherer D."/>
        </authorList>
    </citation>
    <scope>NUCLEOTIDE SEQUENCE [LARGE SCALE GENOMIC DNA]</scope>
</reference>
<keyword evidence="6" id="KW-0677">Repeat</keyword>
<dbReference type="SUPFAM" id="SSF53697">
    <property type="entry name" value="SIS domain"/>
    <property type="match status" value="1"/>
</dbReference>
<keyword evidence="7" id="KW-0315">Glutamine amidotransferase</keyword>
<evidence type="ECO:0000256" key="6">
    <source>
        <dbReference type="ARBA" id="ARBA00022737"/>
    </source>
</evidence>
<feature type="domain" description="SIS" evidence="9">
    <location>
        <begin position="347"/>
        <end position="488"/>
    </location>
</feature>
<dbReference type="InterPro" id="IPR029055">
    <property type="entry name" value="Ntn_hydrolases_N"/>
</dbReference>
<dbReference type="PROSITE" id="PS51464">
    <property type="entry name" value="SIS"/>
    <property type="match status" value="2"/>
</dbReference>
<proteinExistence type="predicted"/>
<dbReference type="GO" id="GO:0097367">
    <property type="term" value="F:carbohydrate derivative binding"/>
    <property type="evidence" value="ECO:0007669"/>
    <property type="project" value="InterPro"/>
</dbReference>
<dbReference type="PANTHER" id="PTHR10937">
    <property type="entry name" value="GLUCOSAMINE--FRUCTOSE-6-PHOSPHATE AMINOTRANSFERASE, ISOMERIZING"/>
    <property type="match status" value="1"/>
</dbReference>
<keyword evidence="4" id="KW-0032">Aminotransferase</keyword>
<dbReference type="CDD" id="cd05008">
    <property type="entry name" value="SIS_GlmS_GlmD_1"/>
    <property type="match status" value="1"/>
</dbReference>
<feature type="domain" description="SIS" evidence="9">
    <location>
        <begin position="519"/>
        <end position="660"/>
    </location>
</feature>
<dbReference type="RefSeq" id="XP_067181205.1">
    <property type="nucleotide sequence ID" value="XM_067325349.1"/>
</dbReference>
<dbReference type="Proteomes" id="UP000673552">
    <property type="component" value="Unassembled WGS sequence"/>
</dbReference>
<reference evidence="11" key="2">
    <citation type="journal article" date="2021" name="Sci. Data">
        <title>Chromosome-scale genome sequencing, assembly and annotation of six genomes from subfamily Leishmaniinae.</title>
        <authorList>
            <person name="Almutairi H."/>
            <person name="Urbaniak M.D."/>
            <person name="Bates M.D."/>
            <person name="Jariyapan N."/>
            <person name="Kwakye-Nuako G."/>
            <person name="Thomaz Soccol V."/>
            <person name="Al-Salem W.S."/>
            <person name="Dillon R.J."/>
            <person name="Bates P.A."/>
            <person name="Gatherer D."/>
        </authorList>
    </citation>
    <scope>NUCLEOTIDE SEQUENCE [LARGE SCALE GENOMIC DNA]</scope>
</reference>
<name>A0A836I2B9_9TRYP</name>
<dbReference type="EMBL" id="JAFEUZ010000006">
    <property type="protein sequence ID" value="KAG5486748.1"/>
    <property type="molecule type" value="Genomic_DNA"/>
</dbReference>
<dbReference type="GO" id="GO:0006047">
    <property type="term" value="P:UDP-N-acetylglucosamine metabolic process"/>
    <property type="evidence" value="ECO:0007669"/>
    <property type="project" value="TreeGrafter"/>
</dbReference>
<comment type="pathway">
    <text evidence="2">Nucleotide-sugar biosynthesis; UDP-N-acetyl-alpha-D-glucosamine biosynthesis; alpha-D-glucosamine 6-phosphate from D-fructose 6-phosphate: step 1/1.</text>
</comment>
<gene>
    <name evidence="10" type="ORF">LSCM1_08004</name>
</gene>
<dbReference type="PROSITE" id="PS51278">
    <property type="entry name" value="GATASE_TYPE_2"/>
    <property type="match status" value="1"/>
</dbReference>
<dbReference type="GO" id="GO:0004360">
    <property type="term" value="F:glutamine-fructose-6-phosphate transaminase (isomerizing) activity"/>
    <property type="evidence" value="ECO:0007669"/>
    <property type="project" value="UniProtKB-EC"/>
</dbReference>
<dbReference type="EC" id="2.6.1.16" evidence="3"/>
<dbReference type="GO" id="GO:0006002">
    <property type="term" value="P:fructose 6-phosphate metabolic process"/>
    <property type="evidence" value="ECO:0007669"/>
    <property type="project" value="TreeGrafter"/>
</dbReference>
<dbReference type="NCBIfam" id="NF001484">
    <property type="entry name" value="PRK00331.1"/>
    <property type="match status" value="1"/>
</dbReference>
<dbReference type="InterPro" id="IPR047084">
    <property type="entry name" value="GFAT_N"/>
</dbReference>
<dbReference type="Pfam" id="PF13522">
    <property type="entry name" value="GATase_6"/>
    <property type="match status" value="1"/>
</dbReference>
<evidence type="ECO:0000256" key="4">
    <source>
        <dbReference type="ARBA" id="ARBA00022576"/>
    </source>
</evidence>
<evidence type="ECO:0000259" key="8">
    <source>
        <dbReference type="PROSITE" id="PS51278"/>
    </source>
</evidence>
<protein>
    <recommendedName>
        <fullName evidence="3">glutamine--fructose-6-phosphate transaminase (isomerizing)</fullName>
        <ecNumber evidence="3">2.6.1.16</ecNumber>
    </recommendedName>
</protein>
<keyword evidence="5" id="KW-0808">Transferase</keyword>
<comment type="caution">
    <text evidence="10">The sequence shown here is derived from an EMBL/GenBank/DDBJ whole genome shotgun (WGS) entry which is preliminary data.</text>
</comment>
<dbReference type="FunFam" id="3.40.50.10490:FF:000002">
    <property type="entry name" value="Glutamine--fructose-6-phosphate aminotransferase [isomerizing]"/>
    <property type="match status" value="1"/>
</dbReference>
<dbReference type="OrthoDB" id="15235at2759"/>
<sequence>MCGIFGYVNRNVPRTVEQILDVLIRGLQKVEYRGYDSAGLAIDATIGRGEDDGAAANAPTPPPCVVRSIGNISQLRETVFSEAVAATLPPLDAKTSHHIGIAHTRWATHGSVSERNCHPQQSNNGEFTVVHNGIVTNYATLKELLRGEGYVFHSDTDTEIISVLAEYLYTRKGVGSFVQLMLELSRLVEGAYALLITSVYFPSQIAASRKGSPLMVGIRWTDDRDCAVNLHAYDATDSSKPLELFFASDSNSFAEYTGNVVYLEDNDVAYYSDGALRFYNALAPKEAAIERKVQHLETRLESLSKGSYAHFMLKEIHEQSESVISSMHGRVDFSSGTVRLGGFSPQNVRSILTSRRILFIACGTSLNSCIAVRPLFEELVPLPIAVENASDFLDRKPQIQRDDACFFVSQSGETADTLMALNLCCEAGAVCIGITNVVGSSISRLTHYGAHLNAGIEVGVASTKAYTSQVVVMTLVALLLSGDSVRLRERRQEVMRGLAEMPAKISEALKVTREPVKALAARLKESRSIIVLGRGYDLATAMEAALKVKELSYIHTEGIHSGELKHGPLALIDEAMPVLAMCTNDKHFDRSKAAVQQVNARKGVVVAFTTEADAELEAAAREIIIVPRTVDCVQCVVNAIPFQLLAYYMALLRGNNVDCPRNLAKSVTVQ</sequence>
<evidence type="ECO:0000256" key="5">
    <source>
        <dbReference type="ARBA" id="ARBA00022679"/>
    </source>
</evidence>
<dbReference type="KEGG" id="lmat:92517861"/>
<dbReference type="Gene3D" id="3.40.50.10490">
    <property type="entry name" value="Glucose-6-phosphate isomerase like protein, domain 1"/>
    <property type="match status" value="2"/>
</dbReference>
<evidence type="ECO:0000256" key="3">
    <source>
        <dbReference type="ARBA" id="ARBA00012916"/>
    </source>
</evidence>
<dbReference type="InterPro" id="IPR035490">
    <property type="entry name" value="GlmS/FrlB_SIS"/>
</dbReference>
<dbReference type="AlphaFoldDB" id="A0A836I2B9"/>
<dbReference type="GeneID" id="92517861"/>
<dbReference type="CDD" id="cd05009">
    <property type="entry name" value="SIS_GlmS_GlmD_2"/>
    <property type="match status" value="1"/>
</dbReference>
<dbReference type="FunFam" id="3.60.20.10:FF:000052">
    <property type="entry name" value="Glutamine--fructose-6-phosphate aminotransferase [isomerizing] 2"/>
    <property type="match status" value="1"/>
</dbReference>
<evidence type="ECO:0000313" key="10">
    <source>
        <dbReference type="EMBL" id="KAG5486748.1"/>
    </source>
</evidence>
<evidence type="ECO:0000256" key="2">
    <source>
        <dbReference type="ARBA" id="ARBA00004775"/>
    </source>
</evidence>
<comment type="catalytic activity">
    <reaction evidence="1">
        <text>D-fructose 6-phosphate + L-glutamine = D-glucosamine 6-phosphate + L-glutamate</text>
        <dbReference type="Rhea" id="RHEA:13237"/>
        <dbReference type="ChEBI" id="CHEBI:29985"/>
        <dbReference type="ChEBI" id="CHEBI:58359"/>
        <dbReference type="ChEBI" id="CHEBI:58725"/>
        <dbReference type="ChEBI" id="CHEBI:61527"/>
        <dbReference type="EC" id="2.6.1.16"/>
    </reaction>
</comment>
<evidence type="ECO:0000256" key="7">
    <source>
        <dbReference type="ARBA" id="ARBA00022962"/>
    </source>
</evidence>